<protein>
    <recommendedName>
        <fullName evidence="4">Nucleotide exchange factor Fes1 domain-containing protein</fullName>
    </recommendedName>
</protein>
<gene>
    <name evidence="5" type="ORF">DFA_03835</name>
</gene>
<dbReference type="EMBL" id="GL883018">
    <property type="protein sequence ID" value="EGG18341.1"/>
    <property type="molecule type" value="Genomic_DNA"/>
</dbReference>
<evidence type="ECO:0000313" key="6">
    <source>
        <dbReference type="Proteomes" id="UP000007797"/>
    </source>
</evidence>
<dbReference type="PANTHER" id="PTHR19316">
    <property type="entry name" value="PROTEIN FOLDING REGULATOR"/>
    <property type="match status" value="1"/>
</dbReference>
<dbReference type="KEGG" id="dfa:DFA_03835"/>
<feature type="compositionally biased region" description="Polar residues" evidence="3">
    <location>
        <begin position="8"/>
        <end position="27"/>
    </location>
</feature>
<feature type="domain" description="Nucleotide exchange factor Fes1" evidence="4">
    <location>
        <begin position="35"/>
        <end position="115"/>
    </location>
</feature>
<dbReference type="OrthoDB" id="10250458at2759"/>
<dbReference type="PROSITE" id="PS50176">
    <property type="entry name" value="ARM_REPEAT"/>
    <property type="match status" value="1"/>
</dbReference>
<dbReference type="RefSeq" id="XP_004366245.1">
    <property type="nucleotide sequence ID" value="XM_004366188.1"/>
</dbReference>
<evidence type="ECO:0000259" key="4">
    <source>
        <dbReference type="Pfam" id="PF08609"/>
    </source>
</evidence>
<keyword evidence="6" id="KW-1185">Reference proteome</keyword>
<dbReference type="Pfam" id="PF08609">
    <property type="entry name" value="Fes1"/>
    <property type="match status" value="1"/>
</dbReference>
<dbReference type="AlphaFoldDB" id="F4Q0J0"/>
<dbReference type="STRING" id="1054147.F4Q0J0"/>
<sequence length="351" mass="39336">MYLGAPIKSQQKGETNKPNPKPASSYNLPRDIGPGLLKFCLTHSDSPNLQDSQVPERDPKDYDWLRQAFENLEDDAKRMKKINDVLADPQSTQHQIITALEQLEFYIEDIDNSKDYIKIGGIPIIVELMKNEDDRIRAEATSCVAILSQNEESIQAYLNSIGVLDLAINILGREHDQKCREKFLSLISSLIGNVDTLDQQKADTVLKICISYLAPSVDIMIPKPITGELTTYSVANSVSGMTKAVHILRKILQGKPSLRLKGVEWGIVEALVNLIKSYNNGNDQKDAHLTILCEKCESTLLELSGNPHNKKQCIDLGLPAEIDKRLKKLMTHPNENENEIEVLKNLKSKIK</sequence>
<dbReference type="InterPro" id="IPR013918">
    <property type="entry name" value="Nucleotide_exch_fac_Fes1"/>
</dbReference>
<evidence type="ECO:0000313" key="5">
    <source>
        <dbReference type="EMBL" id="EGG18341.1"/>
    </source>
</evidence>
<dbReference type="Gene3D" id="1.25.10.10">
    <property type="entry name" value="Leucine-rich Repeat Variant"/>
    <property type="match status" value="1"/>
</dbReference>
<evidence type="ECO:0000256" key="1">
    <source>
        <dbReference type="ARBA" id="ARBA00022737"/>
    </source>
</evidence>
<feature type="region of interest" description="Disordered" evidence="3">
    <location>
        <begin position="1"/>
        <end position="30"/>
    </location>
</feature>
<evidence type="ECO:0000256" key="2">
    <source>
        <dbReference type="PROSITE-ProRule" id="PRU00259"/>
    </source>
</evidence>
<dbReference type="SUPFAM" id="SSF48371">
    <property type="entry name" value="ARM repeat"/>
    <property type="match status" value="1"/>
</dbReference>
<feature type="repeat" description="ARM" evidence="2">
    <location>
        <begin position="120"/>
        <end position="162"/>
    </location>
</feature>
<dbReference type="InterPro" id="IPR011989">
    <property type="entry name" value="ARM-like"/>
</dbReference>
<dbReference type="OMA" id="KDYDWLR"/>
<dbReference type="InterPro" id="IPR000225">
    <property type="entry name" value="Armadillo"/>
</dbReference>
<dbReference type="GeneID" id="14870574"/>
<accession>F4Q0J0</accession>
<dbReference type="GO" id="GO:0005783">
    <property type="term" value="C:endoplasmic reticulum"/>
    <property type="evidence" value="ECO:0007669"/>
    <property type="project" value="TreeGrafter"/>
</dbReference>
<proteinExistence type="predicted"/>
<name>F4Q0J0_CACFS</name>
<keyword evidence="1" id="KW-0677">Repeat</keyword>
<dbReference type="Proteomes" id="UP000007797">
    <property type="component" value="Unassembled WGS sequence"/>
</dbReference>
<dbReference type="InterPro" id="IPR016024">
    <property type="entry name" value="ARM-type_fold"/>
</dbReference>
<dbReference type="InterPro" id="IPR050693">
    <property type="entry name" value="Hsp70_NEF-Inhibitors"/>
</dbReference>
<evidence type="ECO:0000256" key="3">
    <source>
        <dbReference type="SAM" id="MobiDB-lite"/>
    </source>
</evidence>
<dbReference type="PANTHER" id="PTHR19316:SF18">
    <property type="entry name" value="HSP70-BINDING PROTEIN 1"/>
    <property type="match status" value="1"/>
</dbReference>
<organism evidence="5 6">
    <name type="scientific">Cavenderia fasciculata</name>
    <name type="common">Slime mold</name>
    <name type="synonym">Dictyostelium fasciculatum</name>
    <dbReference type="NCBI Taxonomy" id="261658"/>
    <lineage>
        <taxon>Eukaryota</taxon>
        <taxon>Amoebozoa</taxon>
        <taxon>Evosea</taxon>
        <taxon>Eumycetozoa</taxon>
        <taxon>Dictyostelia</taxon>
        <taxon>Acytosteliales</taxon>
        <taxon>Cavenderiaceae</taxon>
        <taxon>Cavenderia</taxon>
    </lineage>
</organism>
<reference evidence="6" key="1">
    <citation type="journal article" date="2011" name="Genome Res.">
        <title>Phylogeny-wide analysis of social amoeba genomes highlights ancient origins for complex intercellular communication.</title>
        <authorList>
            <person name="Heidel A.J."/>
            <person name="Lawal H.M."/>
            <person name="Felder M."/>
            <person name="Schilde C."/>
            <person name="Helps N.R."/>
            <person name="Tunggal B."/>
            <person name="Rivero F."/>
            <person name="John U."/>
            <person name="Schleicher M."/>
            <person name="Eichinger L."/>
            <person name="Platzer M."/>
            <person name="Noegel A.A."/>
            <person name="Schaap P."/>
            <person name="Gloeckner G."/>
        </authorList>
    </citation>
    <scope>NUCLEOTIDE SEQUENCE [LARGE SCALE GENOMIC DNA]</scope>
    <source>
        <strain evidence="6">SH3</strain>
    </source>
</reference>
<dbReference type="GO" id="GO:0000774">
    <property type="term" value="F:adenyl-nucleotide exchange factor activity"/>
    <property type="evidence" value="ECO:0007669"/>
    <property type="project" value="TreeGrafter"/>
</dbReference>